<evidence type="ECO:0000256" key="2">
    <source>
        <dbReference type="SAM" id="SignalP"/>
    </source>
</evidence>
<evidence type="ECO:0008006" key="5">
    <source>
        <dbReference type="Google" id="ProtNLM"/>
    </source>
</evidence>
<evidence type="ECO:0000313" key="4">
    <source>
        <dbReference type="Proteomes" id="UP000076587"/>
    </source>
</evidence>
<dbReference type="RefSeq" id="WP_063378457.1">
    <property type="nucleotide sequence ID" value="NZ_AUXT01000192.1"/>
</dbReference>
<feature type="chain" id="PRO_5007830933" description="Porin" evidence="2">
    <location>
        <begin position="22"/>
        <end position="704"/>
    </location>
</feature>
<dbReference type="InterPro" id="IPR010344">
    <property type="entry name" value="YbjH"/>
</dbReference>
<feature type="region of interest" description="Disordered" evidence="1">
    <location>
        <begin position="263"/>
        <end position="288"/>
    </location>
</feature>
<organism evidence="3 4">
    <name type="scientific">Pseudoalteromonas luteoviolacea NCIMB 1942</name>
    <dbReference type="NCBI Taxonomy" id="1365253"/>
    <lineage>
        <taxon>Bacteria</taxon>
        <taxon>Pseudomonadati</taxon>
        <taxon>Pseudomonadota</taxon>
        <taxon>Gammaproteobacteria</taxon>
        <taxon>Alteromonadales</taxon>
        <taxon>Pseudoalteromonadaceae</taxon>
        <taxon>Pseudoalteromonas</taxon>
    </lineage>
</organism>
<protein>
    <recommendedName>
        <fullName evidence="5">Porin</fullName>
    </recommendedName>
</protein>
<feature type="compositionally biased region" description="Basic and acidic residues" evidence="1">
    <location>
        <begin position="276"/>
        <end position="287"/>
    </location>
</feature>
<feature type="signal peptide" evidence="2">
    <location>
        <begin position="1"/>
        <end position="21"/>
    </location>
</feature>
<comment type="caution">
    <text evidence="3">The sequence shown here is derived from an EMBL/GenBank/DDBJ whole genome shotgun (WGS) entry which is preliminary data.</text>
</comment>
<dbReference type="EMBL" id="AUXT01000192">
    <property type="protein sequence ID" value="KZN44393.1"/>
    <property type="molecule type" value="Genomic_DNA"/>
</dbReference>
<dbReference type="Proteomes" id="UP000076587">
    <property type="component" value="Unassembled WGS sequence"/>
</dbReference>
<gene>
    <name evidence="3" type="ORF">N482_16630</name>
</gene>
<evidence type="ECO:0000256" key="1">
    <source>
        <dbReference type="SAM" id="MobiDB-lite"/>
    </source>
</evidence>
<dbReference type="PATRIC" id="fig|1365253.3.peg.4063"/>
<accession>A0A162A5B9</accession>
<proteinExistence type="predicted"/>
<dbReference type="OrthoDB" id="5392628at2"/>
<dbReference type="Pfam" id="PF06082">
    <property type="entry name" value="YjbH"/>
    <property type="match status" value="2"/>
</dbReference>
<dbReference type="AlphaFoldDB" id="A0A162A5B9"/>
<keyword evidence="2" id="KW-0732">Signal</keyword>
<sequence length="704" mass="78953">MSKFLTLFASSLVAVSAPSFSEENLNTYRTFTGFTGLINTTNAEVLKTGDWDIGYNNMLDFQGNEYVDGHNIALSAGLFEGFEVSGFIASSSIHDSLFDPNVQAEGGQTRDLSFNAKYRIPYIPKDWFSLSIGSKDIGGSANQYKTHFAVASKEWDDFRFSFGVASSDHTTGMLNGTFGGIEWMPLDWFALQVEHDAEAVNAGARVTVPKEWLFDLGELTLTSRFYSGTDFSEKDVYWGINFKAPFSAQYQLRTKNVEAAPGPAKSAHIISPSQNRPDESRQVKSVEKSTALKKSEITQKSDMNKLARKLRNVLIADGFESVRVGFNRKPVVIVSFENSVFNRNEIDALGLVAGRITELFSHTNADFVLQLKNHGLPMLSLSGDVQSYKRFIDHGENPSVKAKLGAMRSIGGVTWVGLESANSPYFKPRVTISPELNSTHATELGVIDYSLALRADVTVPVWKGAGFNLSAQTVVSESDDFENTGAFNDRSVDNGVSNAFFYQTYQLPFGIYNQTRIGYFKEFYKYTGIINETAWVSPEGNHKVTNTYGFFDYKDYDSDRDYHTVEYQYNWVDKDISFHVTGGKFWRKDNGFKVETRFWFGDSYVALYGEDTNAQVAGVALSIPLSKRKSMNVTKFGQVKGNHAWRHQVGTRVGEDNNYLVYQQAYTPKTDVSLHRSFFNQGRSSVGYIYANLPRLRDAYLTYK</sequence>
<evidence type="ECO:0000313" key="3">
    <source>
        <dbReference type="EMBL" id="KZN44393.1"/>
    </source>
</evidence>
<name>A0A162A5B9_9GAMM</name>
<reference evidence="3 4" key="1">
    <citation type="submission" date="2013-07" db="EMBL/GenBank/DDBJ databases">
        <title>Comparative Genomic and Metabolomic Analysis of Twelve Strains of Pseudoalteromonas luteoviolacea.</title>
        <authorList>
            <person name="Vynne N.G."/>
            <person name="Mansson M."/>
            <person name="Gram L."/>
        </authorList>
    </citation>
    <scope>NUCLEOTIDE SEQUENCE [LARGE SCALE GENOMIC DNA]</scope>
    <source>
        <strain evidence="3 4">NCIMB 1942</strain>
    </source>
</reference>